<dbReference type="InterPro" id="IPR003961">
    <property type="entry name" value="FN3_dom"/>
</dbReference>
<proteinExistence type="predicted"/>
<dbReference type="SMART" id="SM00060">
    <property type="entry name" value="FN3"/>
    <property type="match status" value="2"/>
</dbReference>
<dbReference type="Gene3D" id="2.60.40.10">
    <property type="entry name" value="Immunoglobulins"/>
    <property type="match status" value="1"/>
</dbReference>
<sequence length="1164" mass="126188">MKCRIKTIISTASVLALTAAAAPAANIYAASIEEAPAVISENIGEAVAVTRLATASETTTWNKATTLTEDTVVDGNLNITADVDLNGFSLTINGDLTHAAGAINCNYGKLNINGNYYIENASVVDGKKSYDTCFASLILSEEGDEVNINGDLETHSIWGGYGFLFNIGTVNVSGNINAENGFVMNTKDNSVLVLNGKSNQYVNFGNCPILNVVKVTDPDKREIVWSGDMNVNRLGSDIQIKPDNLNLKTIDLAGLNMVVNGDCVKTQGDNIDINGGSLTFNGDFTHSAGTILCNYGKMNVNGTYFIENSSVVDGKKSYDTCFASLILSEEGDEVNINGDFETHSIWGGYGLLLNIGTVNVSGNINAENGFVMNTKDNSVLVLNGKSNQYVNFGNCPILNVIKVINPNKREIIWSGDMNVNRLGSDIRIKPDNLNLKTIDLAGLNMVVNGDCVKTQGDTININGGSLTFNGDFTHSAGTILCNYGKINVNGTYFIENSSVVDGKKSYDTCFSSLILSEEGDEININGDLEMHSIWGGYGLLLNIGTVNVRGNINADSGFVMNTKDNSVLVLNGKTNQYVYFGNSPILNEIKVINPEKREIIWSGNMSIHKLGSNIKVKADDLKLRKIDLFGFNMLINGNCGFTNGDTIDINCGSLTINGDLTHSAGTILCNYGKLNVNGTYFIENSSVVDGKKSYDTCFSNLILSAEGDEVDINGDLEMHSIWGGYGLLLNIGTVNVRGNINADSGVVMNTKDNSVLVLNGKTNQYVYFGNSPILNEIKVINPEKREIIWSGNMSIHKLGSNIKVKADDLKLRNIDLFGLNMIINGNCDFTNGDTIDINCGSLTINGDLTHSAGTIYCNNGKLNVNGTYFIENASVIDGKKSYDTCFSNLILSSENDKLYIDGDLEMHSIWGGYGLLHNMGKITLSGNINSDSGFNMSSKDRTVLVLNGKTKQTINLAKGTKINILVINKPLSYYVFNQENCWNELVTNYPPVVIKKWEKGYGAVKLTWDPVLGAEKYAVVGLVNGKWQVINYSYKTSSVIKGLKPGVNYTVAVVAKIDGKWNLDASKAITVTPKSVNKYPVVTSEVSGKQFRLNWKPADAAEKYAIAVYQSGKWVVKVQLNGDVTSYTSPKLKNGTYKIAVCAKVNGKWDVSDINKRAIDVTIK</sequence>
<dbReference type="RefSeq" id="WP_074962010.1">
    <property type="nucleotide sequence ID" value="NZ_FOKQ01000020.1"/>
</dbReference>
<gene>
    <name evidence="3" type="ORF">SAMN02910406_02345</name>
</gene>
<dbReference type="SUPFAM" id="SSF49265">
    <property type="entry name" value="Fibronectin type III"/>
    <property type="match status" value="1"/>
</dbReference>
<name>A0A1I1LU37_RUMAL</name>
<reference evidence="3 4" key="1">
    <citation type="submission" date="2016-10" db="EMBL/GenBank/DDBJ databases">
        <authorList>
            <person name="de Groot N.N."/>
        </authorList>
    </citation>
    <scope>NUCLEOTIDE SEQUENCE [LARGE SCALE GENOMIC DNA]</scope>
    <source>
        <strain evidence="3 4">AR67</strain>
    </source>
</reference>
<keyword evidence="1" id="KW-0732">Signal</keyword>
<dbReference type="EMBL" id="FOKQ01000020">
    <property type="protein sequence ID" value="SFC76644.1"/>
    <property type="molecule type" value="Genomic_DNA"/>
</dbReference>
<dbReference type="OrthoDB" id="1814199at2"/>
<protein>
    <recommendedName>
        <fullName evidence="2">Fibronectin type-III domain-containing protein</fullName>
    </recommendedName>
</protein>
<dbReference type="InterPro" id="IPR036116">
    <property type="entry name" value="FN3_sf"/>
</dbReference>
<feature type="domain" description="Fibronectin type-III" evidence="2">
    <location>
        <begin position="990"/>
        <end position="1076"/>
    </location>
</feature>
<dbReference type="PROSITE" id="PS50853">
    <property type="entry name" value="FN3"/>
    <property type="match status" value="1"/>
</dbReference>
<accession>A0A1I1LU37</accession>
<dbReference type="AlphaFoldDB" id="A0A1I1LU37"/>
<evidence type="ECO:0000256" key="1">
    <source>
        <dbReference type="SAM" id="SignalP"/>
    </source>
</evidence>
<feature type="signal peptide" evidence="1">
    <location>
        <begin position="1"/>
        <end position="24"/>
    </location>
</feature>
<feature type="chain" id="PRO_5038927467" description="Fibronectin type-III domain-containing protein" evidence="1">
    <location>
        <begin position="25"/>
        <end position="1164"/>
    </location>
</feature>
<organism evidence="3 4">
    <name type="scientific">Ruminococcus albus</name>
    <dbReference type="NCBI Taxonomy" id="1264"/>
    <lineage>
        <taxon>Bacteria</taxon>
        <taxon>Bacillati</taxon>
        <taxon>Bacillota</taxon>
        <taxon>Clostridia</taxon>
        <taxon>Eubacteriales</taxon>
        <taxon>Oscillospiraceae</taxon>
        <taxon>Ruminococcus</taxon>
    </lineage>
</organism>
<evidence type="ECO:0000259" key="2">
    <source>
        <dbReference type="PROSITE" id="PS50853"/>
    </source>
</evidence>
<evidence type="ECO:0000313" key="3">
    <source>
        <dbReference type="EMBL" id="SFC76644.1"/>
    </source>
</evidence>
<dbReference type="CDD" id="cd00063">
    <property type="entry name" value="FN3"/>
    <property type="match status" value="1"/>
</dbReference>
<evidence type="ECO:0000313" key="4">
    <source>
        <dbReference type="Proteomes" id="UP000182192"/>
    </source>
</evidence>
<dbReference type="InterPro" id="IPR013783">
    <property type="entry name" value="Ig-like_fold"/>
</dbReference>
<dbReference type="Proteomes" id="UP000182192">
    <property type="component" value="Unassembled WGS sequence"/>
</dbReference>